<sequence length="33" mass="3573">MGNEQVKSSYVWVTEGMPPDAGLKMATVEASRC</sequence>
<evidence type="ECO:0000313" key="1">
    <source>
        <dbReference type="EMBL" id="CEF56775.1"/>
    </source>
</evidence>
<name>A0A0U4YE27_9PROT</name>
<dbReference type="PATRIC" id="fig|431306.5.peg.2245"/>
<dbReference type="Proteomes" id="UP000068250">
    <property type="component" value="Chromosome I"/>
</dbReference>
<proteinExistence type="predicted"/>
<dbReference type="AlphaFoldDB" id="A0A0U4YE27"/>
<evidence type="ECO:0000313" key="2">
    <source>
        <dbReference type="Proteomes" id="UP000068250"/>
    </source>
</evidence>
<dbReference type="EMBL" id="LN609302">
    <property type="protein sequence ID" value="CEF56775.1"/>
    <property type="molecule type" value="Genomic_DNA"/>
</dbReference>
<protein>
    <submittedName>
        <fullName evidence="1">Uncharacterized protein</fullName>
    </submittedName>
</protein>
<gene>
    <name evidence="1" type="ORF">AGA_2176</name>
</gene>
<accession>A0A0U4YE27</accession>
<reference evidence="2" key="1">
    <citation type="submission" date="2014-09" db="EMBL/GenBank/DDBJ databases">
        <authorList>
            <person name="Illeghems K.G."/>
        </authorList>
    </citation>
    <scope>NUCLEOTIDE SEQUENCE [LARGE SCALE GENOMIC DNA]</scope>
    <source>
        <strain evidence="2">LMG 23848T</strain>
    </source>
</reference>
<organism evidence="1 2">
    <name type="scientific">Acetobacter ghanensis</name>
    <dbReference type="NCBI Taxonomy" id="431306"/>
    <lineage>
        <taxon>Bacteria</taxon>
        <taxon>Pseudomonadati</taxon>
        <taxon>Pseudomonadota</taxon>
        <taxon>Alphaproteobacteria</taxon>
        <taxon>Acetobacterales</taxon>
        <taxon>Acetobacteraceae</taxon>
        <taxon>Acetobacter</taxon>
    </lineage>
</organism>